<evidence type="ECO:0000313" key="2">
    <source>
        <dbReference type="EMBL" id="GGE04786.1"/>
    </source>
</evidence>
<comment type="caution">
    <text evidence="2">The sequence shown here is derived from an EMBL/GenBank/DDBJ whole genome shotgun (WGS) entry which is preliminary data.</text>
</comment>
<dbReference type="Proteomes" id="UP000599688">
    <property type="component" value="Unassembled WGS sequence"/>
</dbReference>
<feature type="signal peptide" evidence="1">
    <location>
        <begin position="1"/>
        <end position="18"/>
    </location>
</feature>
<feature type="chain" id="PRO_5037846847" description="Protein involved in gliding motility RemB" evidence="1">
    <location>
        <begin position="19"/>
        <end position="692"/>
    </location>
</feature>
<reference evidence="2 3" key="1">
    <citation type="journal article" date="2014" name="Int. J. Syst. Evol. Microbiol.">
        <title>Complete genome sequence of Corynebacterium casei LMG S-19264T (=DSM 44701T), isolated from a smear-ripened cheese.</title>
        <authorList>
            <consortium name="US DOE Joint Genome Institute (JGI-PGF)"/>
            <person name="Walter F."/>
            <person name="Albersmeier A."/>
            <person name="Kalinowski J."/>
            <person name="Ruckert C."/>
        </authorList>
    </citation>
    <scope>NUCLEOTIDE SEQUENCE [LARGE SCALE GENOMIC DNA]</scope>
    <source>
        <strain evidence="2 3">CGMCC 1.12925</strain>
    </source>
</reference>
<dbReference type="EMBL" id="BMGL01000002">
    <property type="protein sequence ID" value="GGE04786.1"/>
    <property type="molecule type" value="Genomic_DNA"/>
</dbReference>
<gene>
    <name evidence="2" type="ORF">GCM10010831_03000</name>
</gene>
<name>A0A916ZMB7_9FLAO</name>
<keyword evidence="3" id="KW-1185">Reference proteome</keyword>
<evidence type="ECO:0000256" key="1">
    <source>
        <dbReference type="SAM" id="SignalP"/>
    </source>
</evidence>
<protein>
    <recommendedName>
        <fullName evidence="4">Protein involved in gliding motility RemB</fullName>
    </recommendedName>
</protein>
<sequence>MNKLFLLSCILLTLHVAAQNATLIKKYPKFPACQDSATSDDEMCFKNQFQKTLFSLYQEPDVVSNSNYKGSAQLIFEVNEKGEFKIIYVKAEHKEIETALEDAFSKMPKLTPATYDGNPTYFQFRTPLPIPLQPNFQEENNAEVIIEPKRKSIQDEYNKIVNLPYQNKQNESSLNIPLSHELYSRFDPEMNLIGTNAHTASKPYKFKEVKPYYNLAEENEKLFYDKKTWFGRKFFNENTARIQGEDYWFTFDIAADLQIGRDEGESINTYNNTRAGIIQGGLGEKLNFYSVIYESQGRFAGYYNDLARSLGRVGSSTVVIPGRGIGEVYKDTGFDYPVVEGYLNYEATNFLDLQFGTGKNFIGDGYRSLFLSDNASPNAYFKMNTTFWKFKYTSIWSSPRNLNTRTEGGAYTTKYVATHYLSYNVTERLNIGLFESALFESEPNRGFDWNFLNPVIFYNMVEYATGTRAGKSMIGLSYKYKWSNKINSYGQLLIDELSVNDVTAMNDSWKNKFGLQLGVKYFDAFKVKNLYLQLEYNQVRPYTYSHNTLSLHYTHNNQSLAHFWGANFRELMLITRYKKDRYYGHAKFILGERGFEPSADSNPYYGSDLFGDERNRIGDNNIKIGQGNKATSYYAEFEFGYLVNPTTNLKLYMNLIHRNFDIAENNARNFDRKTSWLNLGFRTDIFNWYYDY</sequence>
<organism evidence="2 3">
    <name type="scientific">Psychroflexus salis</name>
    <dbReference type="NCBI Taxonomy" id="1526574"/>
    <lineage>
        <taxon>Bacteria</taxon>
        <taxon>Pseudomonadati</taxon>
        <taxon>Bacteroidota</taxon>
        <taxon>Flavobacteriia</taxon>
        <taxon>Flavobacteriales</taxon>
        <taxon>Flavobacteriaceae</taxon>
        <taxon>Psychroflexus</taxon>
    </lineage>
</organism>
<dbReference type="InterPro" id="IPR038636">
    <property type="entry name" value="Wzi_sf"/>
</dbReference>
<evidence type="ECO:0008006" key="4">
    <source>
        <dbReference type="Google" id="ProtNLM"/>
    </source>
</evidence>
<dbReference type="RefSeq" id="WP_188404998.1">
    <property type="nucleotide sequence ID" value="NZ_BMGL01000002.1"/>
</dbReference>
<dbReference type="AlphaFoldDB" id="A0A916ZMB7"/>
<dbReference type="Gene3D" id="2.40.160.130">
    <property type="entry name" value="Capsule assembly protein Wzi"/>
    <property type="match status" value="1"/>
</dbReference>
<keyword evidence="1" id="KW-0732">Signal</keyword>
<accession>A0A916ZMB7</accession>
<proteinExistence type="predicted"/>
<evidence type="ECO:0000313" key="3">
    <source>
        <dbReference type="Proteomes" id="UP000599688"/>
    </source>
</evidence>